<keyword evidence="1" id="KW-0863">Zinc-finger</keyword>
<keyword evidence="1" id="KW-0862">Zinc</keyword>
<reference evidence="4" key="2">
    <citation type="submission" date="2021-04" db="EMBL/GenBank/DDBJ databases">
        <authorList>
            <person name="Gilroy R."/>
        </authorList>
    </citation>
    <scope>NUCLEOTIDE SEQUENCE</scope>
    <source>
        <strain evidence="4">378</strain>
    </source>
</reference>
<dbReference type="Pfam" id="PF04434">
    <property type="entry name" value="SWIM"/>
    <property type="match status" value="1"/>
</dbReference>
<feature type="coiled-coil region" evidence="2">
    <location>
        <begin position="114"/>
        <end position="148"/>
    </location>
</feature>
<accession>A0A948WY99</accession>
<feature type="domain" description="SWIM-type" evidence="3">
    <location>
        <begin position="56"/>
        <end position="91"/>
    </location>
</feature>
<evidence type="ECO:0000313" key="4">
    <source>
        <dbReference type="EMBL" id="MBU3843523.1"/>
    </source>
</evidence>
<keyword evidence="2" id="KW-0175">Coiled coil</keyword>
<reference evidence="4" key="1">
    <citation type="journal article" date="2021" name="PeerJ">
        <title>Extensive microbial diversity within the chicken gut microbiome revealed by metagenomics and culture.</title>
        <authorList>
            <person name="Gilroy R."/>
            <person name="Ravi A."/>
            <person name="Getino M."/>
            <person name="Pursley I."/>
            <person name="Horton D.L."/>
            <person name="Alikhan N.F."/>
            <person name="Baker D."/>
            <person name="Gharbi K."/>
            <person name="Hall N."/>
            <person name="Watson M."/>
            <person name="Adriaenssens E.M."/>
            <person name="Foster-Nyarko E."/>
            <person name="Jarju S."/>
            <person name="Secka A."/>
            <person name="Antonio M."/>
            <person name="Oren A."/>
            <person name="Chaudhuri R.R."/>
            <person name="La Ragione R."/>
            <person name="Hildebrand F."/>
            <person name="Pallen M.J."/>
        </authorList>
    </citation>
    <scope>NUCLEOTIDE SEQUENCE</scope>
    <source>
        <strain evidence="4">378</strain>
    </source>
</reference>
<dbReference type="InterPro" id="IPR007527">
    <property type="entry name" value="Znf_SWIM"/>
</dbReference>
<keyword evidence="1" id="KW-0479">Metal-binding</keyword>
<evidence type="ECO:0000256" key="1">
    <source>
        <dbReference type="PROSITE-ProRule" id="PRU00325"/>
    </source>
</evidence>
<sequence length="543" mass="59001">MGIEVKLTSSEVESLSPDASSLKAARGLVKQAKWPLLAYSEQALWGHCQGSGKNPYVAMVDLSQPEIAFKCSCPSRKFPCKHGLALLLNFVEHQDWFLSAAEPANVTEWLEKRAATAQKKEQRSQDKLDKAKAALEKAQQAAQEAAAGKAQVKSASLIKREAAIAEGVAELKLWLDDCLRSGLLQVMDQRFKDINRLSKRLIDAKAPALANMLQEAKDIDCSSMAGRRQYLKHLSRLYLLASTFEQRESLPREWQSEIARLVGITTPKEEVMAAAMVANGGQDVIPEQVLVVADVPDKVANGTTHRQFCYRLEQQAFVSYFTFVPNNTQAAQQVDQPLPVGAVFSAKVYPYPGLQQVPRVLLEERVLHSKISQSDAAAEAVAAATAGDHETQDAGAGAGNSTTTTTTAALRAVGTADDARTLWAQVKGVPDMLAAVKATAQYMAQNPFADFYPVVLELANFAQQGAKTTGTWYLGDSTGHARQLSGEKTILHQQVVSCLALTGGAEFTAVVLLNDVTTILCGLICNDRYVPLPLPFSFRLSRQ</sequence>
<evidence type="ECO:0000313" key="5">
    <source>
        <dbReference type="Proteomes" id="UP000733611"/>
    </source>
</evidence>
<comment type="caution">
    <text evidence="4">The sequence shown here is derived from an EMBL/GenBank/DDBJ whole genome shotgun (WGS) entry which is preliminary data.</text>
</comment>
<dbReference type="EMBL" id="JAHLFE010000024">
    <property type="protein sequence ID" value="MBU3843523.1"/>
    <property type="molecule type" value="Genomic_DNA"/>
</dbReference>
<evidence type="ECO:0000256" key="2">
    <source>
        <dbReference type="SAM" id="Coils"/>
    </source>
</evidence>
<organism evidence="4 5">
    <name type="scientific">Candidatus Anaerobiospirillum pullicola</name>
    <dbReference type="NCBI Taxonomy" id="2838451"/>
    <lineage>
        <taxon>Bacteria</taxon>
        <taxon>Pseudomonadati</taxon>
        <taxon>Pseudomonadota</taxon>
        <taxon>Gammaproteobacteria</taxon>
        <taxon>Aeromonadales</taxon>
        <taxon>Succinivibrionaceae</taxon>
        <taxon>Anaerobiospirillum</taxon>
    </lineage>
</organism>
<dbReference type="PROSITE" id="PS50966">
    <property type="entry name" value="ZF_SWIM"/>
    <property type="match status" value="1"/>
</dbReference>
<name>A0A948WY99_9GAMM</name>
<evidence type="ECO:0000259" key="3">
    <source>
        <dbReference type="PROSITE" id="PS50966"/>
    </source>
</evidence>
<dbReference type="GO" id="GO:0008270">
    <property type="term" value="F:zinc ion binding"/>
    <property type="evidence" value="ECO:0007669"/>
    <property type="project" value="UniProtKB-KW"/>
</dbReference>
<gene>
    <name evidence="4" type="ORF">H9847_01420</name>
</gene>
<proteinExistence type="predicted"/>
<dbReference type="Proteomes" id="UP000733611">
    <property type="component" value="Unassembled WGS sequence"/>
</dbReference>
<protein>
    <submittedName>
        <fullName evidence="4">SWIM zinc finger family protein</fullName>
    </submittedName>
</protein>
<dbReference type="AlphaFoldDB" id="A0A948WY99"/>